<evidence type="ECO:0000256" key="4">
    <source>
        <dbReference type="ARBA" id="ARBA00023289"/>
    </source>
</evidence>
<evidence type="ECO:0000256" key="1">
    <source>
        <dbReference type="ARBA" id="ARBA00006270"/>
    </source>
</evidence>
<dbReference type="Pfam" id="PF00071">
    <property type="entry name" value="Ras"/>
    <property type="match status" value="1"/>
</dbReference>
<evidence type="ECO:0000313" key="6">
    <source>
        <dbReference type="Proteomes" id="UP000499080"/>
    </source>
</evidence>
<sequence length="232" mass="26126">MTDTVAGRALRRDATGEAAGLGVFFRFPWRKNGVLFNLKEEVDFRKEQEPVFVEAVCGIVGQLHTGRKHLGDRFGRMNEKDIDSISNDQQLCYSGNFDMVVQGRPIKAVIKAYIIPPPYAVPNKVPLYVRASHQFCCLLFAFDVTNADSFDAAKECIRNMKISLPGKYFLVGNKCDLRGADPKEKEVQQEFARTQAKQLGATAYFECSAKRNINVKPIMEAIVRCECDRPHV</sequence>
<dbReference type="GO" id="GO:0005525">
    <property type="term" value="F:GTP binding"/>
    <property type="evidence" value="ECO:0007669"/>
    <property type="project" value="UniProtKB-KW"/>
</dbReference>
<dbReference type="Gene3D" id="3.40.50.300">
    <property type="entry name" value="P-loop containing nucleotide triphosphate hydrolases"/>
    <property type="match status" value="1"/>
</dbReference>
<name>A0A4Y2FB45_ARAVE</name>
<dbReference type="PANTHER" id="PTHR47980">
    <property type="entry name" value="LD44762P"/>
    <property type="match status" value="1"/>
</dbReference>
<evidence type="ECO:0000256" key="3">
    <source>
        <dbReference type="ARBA" id="ARBA00023134"/>
    </source>
</evidence>
<organism evidence="5 6">
    <name type="scientific">Araneus ventricosus</name>
    <name type="common">Orbweaver spider</name>
    <name type="synonym">Epeira ventricosa</name>
    <dbReference type="NCBI Taxonomy" id="182803"/>
    <lineage>
        <taxon>Eukaryota</taxon>
        <taxon>Metazoa</taxon>
        <taxon>Ecdysozoa</taxon>
        <taxon>Arthropoda</taxon>
        <taxon>Chelicerata</taxon>
        <taxon>Arachnida</taxon>
        <taxon>Araneae</taxon>
        <taxon>Araneomorphae</taxon>
        <taxon>Entelegynae</taxon>
        <taxon>Araneoidea</taxon>
        <taxon>Araneidae</taxon>
        <taxon>Araneus</taxon>
    </lineage>
</organism>
<keyword evidence="6" id="KW-1185">Reference proteome</keyword>
<dbReference type="Proteomes" id="UP000499080">
    <property type="component" value="Unassembled WGS sequence"/>
</dbReference>
<evidence type="ECO:0000313" key="5">
    <source>
        <dbReference type="EMBL" id="GBM38441.1"/>
    </source>
</evidence>
<keyword evidence="4" id="KW-0449">Lipoprotein</keyword>
<dbReference type="GO" id="GO:0003924">
    <property type="term" value="F:GTPase activity"/>
    <property type="evidence" value="ECO:0007669"/>
    <property type="project" value="InterPro"/>
</dbReference>
<dbReference type="SMART" id="SM00173">
    <property type="entry name" value="RAS"/>
    <property type="match status" value="1"/>
</dbReference>
<dbReference type="InterPro" id="IPR001806">
    <property type="entry name" value="Small_GTPase"/>
</dbReference>
<dbReference type="SUPFAM" id="SSF52540">
    <property type="entry name" value="P-loop containing nucleoside triphosphate hydrolases"/>
    <property type="match status" value="1"/>
</dbReference>
<accession>A0A4Y2FB45</accession>
<dbReference type="InterPro" id="IPR050305">
    <property type="entry name" value="Small_GTPase_Rab"/>
</dbReference>
<dbReference type="InterPro" id="IPR027417">
    <property type="entry name" value="P-loop_NTPase"/>
</dbReference>
<proteinExistence type="inferred from homology"/>
<dbReference type="AlphaFoldDB" id="A0A4Y2FB45"/>
<comment type="caution">
    <text evidence="5">The sequence shown here is derived from an EMBL/GenBank/DDBJ whole genome shotgun (WGS) entry which is preliminary data.</text>
</comment>
<reference evidence="5 6" key="1">
    <citation type="journal article" date="2019" name="Sci. Rep.">
        <title>Orb-weaving spider Araneus ventricosus genome elucidates the spidroin gene catalogue.</title>
        <authorList>
            <person name="Kono N."/>
            <person name="Nakamura H."/>
            <person name="Ohtoshi R."/>
            <person name="Moran D.A.P."/>
            <person name="Shinohara A."/>
            <person name="Yoshida Y."/>
            <person name="Fujiwara M."/>
            <person name="Mori M."/>
            <person name="Tomita M."/>
            <person name="Arakawa K."/>
        </authorList>
    </citation>
    <scope>NUCLEOTIDE SEQUENCE [LARGE SCALE GENOMIC DNA]</scope>
</reference>
<comment type="similarity">
    <text evidence="1">Belongs to the small GTPase superfamily. Rab family.</text>
</comment>
<evidence type="ECO:0000256" key="2">
    <source>
        <dbReference type="ARBA" id="ARBA00022741"/>
    </source>
</evidence>
<keyword evidence="3" id="KW-0342">GTP-binding</keyword>
<keyword evidence="4" id="KW-0636">Prenylation</keyword>
<gene>
    <name evidence="5" type="ORF">AVEN_120806_1</name>
</gene>
<protein>
    <submittedName>
        <fullName evidence="5">Uncharacterized protein</fullName>
    </submittedName>
</protein>
<dbReference type="SMART" id="SM00174">
    <property type="entry name" value="RHO"/>
    <property type="match status" value="1"/>
</dbReference>
<dbReference type="SMART" id="SM00175">
    <property type="entry name" value="RAB"/>
    <property type="match status" value="1"/>
</dbReference>
<keyword evidence="2" id="KW-0547">Nucleotide-binding</keyword>
<dbReference type="EMBL" id="BGPR01000869">
    <property type="protein sequence ID" value="GBM38441.1"/>
    <property type="molecule type" value="Genomic_DNA"/>
</dbReference>